<protein>
    <submittedName>
        <fullName evidence="2">Uncharacterized protein</fullName>
    </submittedName>
</protein>
<dbReference type="AlphaFoldDB" id="A0A1D8UWQ0"/>
<dbReference type="KEGG" id="kba:A0U89_02820"/>
<dbReference type="Proteomes" id="UP000179145">
    <property type="component" value="Chromosome"/>
</dbReference>
<evidence type="ECO:0000313" key="3">
    <source>
        <dbReference type="Proteomes" id="UP000179145"/>
    </source>
</evidence>
<gene>
    <name evidence="2" type="ORF">A0U89_02820</name>
</gene>
<evidence type="ECO:0000313" key="2">
    <source>
        <dbReference type="EMBL" id="AOX18074.1"/>
    </source>
</evidence>
<evidence type="ECO:0000256" key="1">
    <source>
        <dbReference type="SAM" id="Phobius"/>
    </source>
</evidence>
<keyword evidence="1" id="KW-1133">Transmembrane helix</keyword>
<proteinExistence type="predicted"/>
<dbReference type="STRING" id="153496.A0U89_02820"/>
<keyword evidence="1" id="KW-0472">Membrane</keyword>
<reference evidence="2 3" key="1">
    <citation type="journal article" date="2016" name="Microb. Cell Fact.">
        <title>Dissection of exopolysaccharide biosynthesis in Kozakia baliensis.</title>
        <authorList>
            <person name="Brandt J.U."/>
            <person name="Jakob F."/>
            <person name="Behr J."/>
            <person name="Geissler A.J."/>
            <person name="Vogel R.F."/>
        </authorList>
    </citation>
    <scope>NUCLEOTIDE SEQUENCE [LARGE SCALE GENOMIC DNA]</scope>
    <source>
        <strain evidence="2 3">DSM 14400</strain>
    </source>
</reference>
<sequence>MTPEIDTLVLCPACHHKMRRTEEICPGCGAERLFGPTRAETFLSTGTGLIAAPALSTLLIAPSIWTAGFAAVGALLGFFVAHSRHSGDRWLKHR</sequence>
<keyword evidence="3" id="KW-1185">Reference proteome</keyword>
<dbReference type="EMBL" id="CP014674">
    <property type="protein sequence ID" value="AOX18074.1"/>
    <property type="molecule type" value="Genomic_DNA"/>
</dbReference>
<accession>A0A1D8UWQ0</accession>
<keyword evidence="1" id="KW-0812">Transmembrane</keyword>
<organism evidence="2 3">
    <name type="scientific">Kozakia baliensis</name>
    <dbReference type="NCBI Taxonomy" id="153496"/>
    <lineage>
        <taxon>Bacteria</taxon>
        <taxon>Pseudomonadati</taxon>
        <taxon>Pseudomonadota</taxon>
        <taxon>Alphaproteobacteria</taxon>
        <taxon>Acetobacterales</taxon>
        <taxon>Acetobacteraceae</taxon>
        <taxon>Kozakia</taxon>
    </lineage>
</organism>
<feature type="transmembrane region" description="Helical" evidence="1">
    <location>
        <begin position="59"/>
        <end position="81"/>
    </location>
</feature>
<name>A0A1D8UWQ0_9PROT</name>
<dbReference type="OrthoDB" id="7283247at2"/>